<organism evidence="1 2">
    <name type="scientific">Punica granatum</name>
    <name type="common">Pomegranate</name>
    <dbReference type="NCBI Taxonomy" id="22663"/>
    <lineage>
        <taxon>Eukaryota</taxon>
        <taxon>Viridiplantae</taxon>
        <taxon>Streptophyta</taxon>
        <taxon>Embryophyta</taxon>
        <taxon>Tracheophyta</taxon>
        <taxon>Spermatophyta</taxon>
        <taxon>Magnoliopsida</taxon>
        <taxon>eudicotyledons</taxon>
        <taxon>Gunneridae</taxon>
        <taxon>Pentapetalae</taxon>
        <taxon>rosids</taxon>
        <taxon>malvids</taxon>
        <taxon>Myrtales</taxon>
        <taxon>Lythraceae</taxon>
        <taxon>Punica</taxon>
    </lineage>
</organism>
<gene>
    <name evidence="1" type="ORF">CRG98_008518</name>
</gene>
<reference evidence="1 2" key="1">
    <citation type="submission" date="2017-11" db="EMBL/GenBank/DDBJ databases">
        <title>De-novo sequencing of pomegranate (Punica granatum L.) genome.</title>
        <authorList>
            <person name="Akparov Z."/>
            <person name="Amiraslanov A."/>
            <person name="Hajiyeva S."/>
            <person name="Abbasov M."/>
            <person name="Kaur K."/>
            <person name="Hamwieh A."/>
            <person name="Solovyev V."/>
            <person name="Salamov A."/>
            <person name="Braich B."/>
            <person name="Kosarev P."/>
            <person name="Mahmoud A."/>
            <person name="Hajiyev E."/>
            <person name="Babayeva S."/>
            <person name="Izzatullayeva V."/>
            <person name="Mammadov A."/>
            <person name="Mammadov A."/>
            <person name="Sharifova S."/>
            <person name="Ojaghi J."/>
            <person name="Eynullazada K."/>
            <person name="Bayramov B."/>
            <person name="Abdulazimova A."/>
            <person name="Shahmuradov I."/>
        </authorList>
    </citation>
    <scope>NUCLEOTIDE SEQUENCE [LARGE SCALE GENOMIC DNA]</scope>
    <source>
        <strain evidence="2">cv. AG2017</strain>
        <tissue evidence="1">Leaf</tissue>
    </source>
</reference>
<dbReference type="EMBL" id="PGOL01000403">
    <property type="protein sequence ID" value="PKI71094.1"/>
    <property type="molecule type" value="Genomic_DNA"/>
</dbReference>
<proteinExistence type="predicted"/>
<keyword evidence="2" id="KW-1185">Reference proteome</keyword>
<dbReference type="Proteomes" id="UP000233551">
    <property type="component" value="Unassembled WGS sequence"/>
</dbReference>
<dbReference type="AlphaFoldDB" id="A0A2I0KRH2"/>
<accession>A0A2I0KRH2</accession>
<name>A0A2I0KRH2_PUNGR</name>
<evidence type="ECO:0000313" key="1">
    <source>
        <dbReference type="EMBL" id="PKI71094.1"/>
    </source>
</evidence>
<sequence length="169" mass="17803">MRASFRGELIVRKRDGVGENRVDGFLYPVQVRPFGDLRSRRDPHEGLPASASSSVTFLDGVSRVLGLISSSVAGTFPLSVVAGFSYSRPERCPGCVLVPPGSIRTACFDPGWLDRSLGRALLSRSYREFAGRCGRAEPAGPGIVGGVVVVLCRPVELAGGGPAVSAEES</sequence>
<comment type="caution">
    <text evidence="1">The sequence shown here is derived from an EMBL/GenBank/DDBJ whole genome shotgun (WGS) entry which is preliminary data.</text>
</comment>
<evidence type="ECO:0000313" key="2">
    <source>
        <dbReference type="Proteomes" id="UP000233551"/>
    </source>
</evidence>
<protein>
    <submittedName>
        <fullName evidence="1">Uncharacterized protein</fullName>
    </submittedName>
</protein>